<protein>
    <submittedName>
        <fullName evidence="2">Uncharacterized protein</fullName>
    </submittedName>
</protein>
<evidence type="ECO:0000313" key="3">
    <source>
        <dbReference type="Proteomes" id="UP000681967"/>
    </source>
</evidence>
<sequence length="40" mass="4222">MKQLQNKAAAISMPSPPPPAQTEIPNNNPAEEISSPLVIP</sequence>
<accession>A0A8S3B410</accession>
<name>A0A8S3B410_9BILA</name>
<dbReference type="EMBL" id="CAJOBH010138434">
    <property type="protein sequence ID" value="CAF4793163.1"/>
    <property type="molecule type" value="Genomic_DNA"/>
</dbReference>
<proteinExistence type="predicted"/>
<reference evidence="2" key="1">
    <citation type="submission" date="2021-02" db="EMBL/GenBank/DDBJ databases">
        <authorList>
            <person name="Nowell W R."/>
        </authorList>
    </citation>
    <scope>NUCLEOTIDE SEQUENCE</scope>
</reference>
<evidence type="ECO:0000313" key="2">
    <source>
        <dbReference type="EMBL" id="CAF4793163.1"/>
    </source>
</evidence>
<feature type="region of interest" description="Disordered" evidence="1">
    <location>
        <begin position="1"/>
        <end position="40"/>
    </location>
</feature>
<dbReference type="AlphaFoldDB" id="A0A8S3B410"/>
<gene>
    <name evidence="2" type="ORF">BYL167_LOCUS47811</name>
</gene>
<evidence type="ECO:0000256" key="1">
    <source>
        <dbReference type="SAM" id="MobiDB-lite"/>
    </source>
</evidence>
<organism evidence="2 3">
    <name type="scientific">Rotaria magnacalcarata</name>
    <dbReference type="NCBI Taxonomy" id="392030"/>
    <lineage>
        <taxon>Eukaryota</taxon>
        <taxon>Metazoa</taxon>
        <taxon>Spiralia</taxon>
        <taxon>Gnathifera</taxon>
        <taxon>Rotifera</taxon>
        <taxon>Eurotatoria</taxon>
        <taxon>Bdelloidea</taxon>
        <taxon>Philodinida</taxon>
        <taxon>Philodinidae</taxon>
        <taxon>Rotaria</taxon>
    </lineage>
</organism>
<dbReference type="Proteomes" id="UP000681967">
    <property type="component" value="Unassembled WGS sequence"/>
</dbReference>
<comment type="caution">
    <text evidence="2">The sequence shown here is derived from an EMBL/GenBank/DDBJ whole genome shotgun (WGS) entry which is preliminary data.</text>
</comment>
<feature type="non-terminal residue" evidence="2">
    <location>
        <position position="1"/>
    </location>
</feature>